<sequence>MGDSGTGNRGGGGTGNSGGRSVMAMGTGSGDDDGFSSGDDEGDGDDDDDEDDQMSPHPLQACTQDGSSFSTLMLLAFSSVQPLLSFGYAFGRG</sequence>
<keyword evidence="3" id="KW-1185">Reference proteome</keyword>
<comment type="caution">
    <text evidence="2">The sequence shown here is derived from an EMBL/GenBank/DDBJ whole genome shotgun (WGS) entry which is preliminary data.</text>
</comment>
<feature type="compositionally biased region" description="Acidic residues" evidence="1">
    <location>
        <begin position="30"/>
        <end position="53"/>
    </location>
</feature>
<dbReference type="EMBL" id="JAKUCV010001736">
    <property type="protein sequence ID" value="KAJ4845247.1"/>
    <property type="molecule type" value="Genomic_DNA"/>
</dbReference>
<feature type="region of interest" description="Disordered" evidence="1">
    <location>
        <begin position="1"/>
        <end position="64"/>
    </location>
</feature>
<name>A0A9Q0G8L6_9ROSI</name>
<dbReference type="AlphaFoldDB" id="A0A9Q0G8L6"/>
<reference evidence="2" key="2">
    <citation type="journal article" date="2023" name="Plants (Basel)">
        <title>Annotation of the Turnera subulata (Passifloraceae) Draft Genome Reveals the S-Locus Evolved after the Divergence of Turneroideae from Passifloroideae in a Stepwise Manner.</title>
        <authorList>
            <person name="Henning P.M."/>
            <person name="Roalson E.H."/>
            <person name="Mir W."/>
            <person name="McCubbin A.G."/>
            <person name="Shore J.S."/>
        </authorList>
    </citation>
    <scope>NUCLEOTIDE SEQUENCE</scope>
    <source>
        <tissue evidence="2">Leaves</tissue>
    </source>
</reference>
<evidence type="ECO:0000256" key="1">
    <source>
        <dbReference type="SAM" id="MobiDB-lite"/>
    </source>
</evidence>
<reference evidence="2" key="1">
    <citation type="submission" date="2022-02" db="EMBL/GenBank/DDBJ databases">
        <authorList>
            <person name="Henning P.M."/>
            <person name="McCubbin A.G."/>
            <person name="Shore J.S."/>
        </authorList>
    </citation>
    <scope>NUCLEOTIDE SEQUENCE</scope>
    <source>
        <strain evidence="2">F60SS</strain>
        <tissue evidence="2">Leaves</tissue>
    </source>
</reference>
<dbReference type="Proteomes" id="UP001141552">
    <property type="component" value="Unassembled WGS sequence"/>
</dbReference>
<proteinExistence type="predicted"/>
<evidence type="ECO:0000313" key="3">
    <source>
        <dbReference type="Proteomes" id="UP001141552"/>
    </source>
</evidence>
<gene>
    <name evidence="2" type="ORF">Tsubulata_045528</name>
</gene>
<protein>
    <submittedName>
        <fullName evidence="2">Uncharacterized protein</fullName>
    </submittedName>
</protein>
<accession>A0A9Q0G8L6</accession>
<organism evidence="2 3">
    <name type="scientific">Turnera subulata</name>
    <dbReference type="NCBI Taxonomy" id="218843"/>
    <lineage>
        <taxon>Eukaryota</taxon>
        <taxon>Viridiplantae</taxon>
        <taxon>Streptophyta</taxon>
        <taxon>Embryophyta</taxon>
        <taxon>Tracheophyta</taxon>
        <taxon>Spermatophyta</taxon>
        <taxon>Magnoliopsida</taxon>
        <taxon>eudicotyledons</taxon>
        <taxon>Gunneridae</taxon>
        <taxon>Pentapetalae</taxon>
        <taxon>rosids</taxon>
        <taxon>fabids</taxon>
        <taxon>Malpighiales</taxon>
        <taxon>Passifloraceae</taxon>
        <taxon>Turnera</taxon>
    </lineage>
</organism>
<evidence type="ECO:0000313" key="2">
    <source>
        <dbReference type="EMBL" id="KAJ4845247.1"/>
    </source>
</evidence>
<feature type="compositionally biased region" description="Gly residues" evidence="1">
    <location>
        <begin position="1"/>
        <end position="18"/>
    </location>
</feature>